<keyword evidence="4" id="KW-1185">Reference proteome</keyword>
<accession>A0AAD7RHA0</accession>
<dbReference type="GO" id="GO:0016787">
    <property type="term" value="F:hydrolase activity"/>
    <property type="evidence" value="ECO:0007669"/>
    <property type="project" value="UniProtKB-KW"/>
</dbReference>
<comment type="similarity">
    <text evidence="1">Belongs to the helicase family.</text>
</comment>
<name>A0AAD7RHA0_9TELE</name>
<dbReference type="InterPro" id="IPR051055">
    <property type="entry name" value="PIF1_helicase"/>
</dbReference>
<dbReference type="InterPro" id="IPR027417">
    <property type="entry name" value="P-loop_NTPase"/>
</dbReference>
<dbReference type="GO" id="GO:0006281">
    <property type="term" value="P:DNA repair"/>
    <property type="evidence" value="ECO:0007669"/>
    <property type="project" value="UniProtKB-KW"/>
</dbReference>
<dbReference type="Gene3D" id="3.40.50.300">
    <property type="entry name" value="P-loop containing nucleotide triphosphate hydrolases"/>
    <property type="match status" value="2"/>
</dbReference>
<dbReference type="EC" id="5.6.2.3" evidence="1"/>
<dbReference type="PANTHER" id="PTHR47642">
    <property type="entry name" value="ATP-DEPENDENT DNA HELICASE"/>
    <property type="match status" value="1"/>
</dbReference>
<dbReference type="GO" id="GO:0005524">
    <property type="term" value="F:ATP binding"/>
    <property type="evidence" value="ECO:0007669"/>
    <property type="project" value="UniProtKB-KW"/>
</dbReference>
<dbReference type="AlphaFoldDB" id="A0AAD7RHA0"/>
<gene>
    <name evidence="3" type="ORF">AAFF_G00211940</name>
</gene>
<evidence type="ECO:0000313" key="4">
    <source>
        <dbReference type="Proteomes" id="UP001221898"/>
    </source>
</evidence>
<dbReference type="Proteomes" id="UP001221898">
    <property type="component" value="Unassembled WGS sequence"/>
</dbReference>
<feature type="domain" description="DNA helicase Pif1-like DEAD-box helicase" evidence="2">
    <location>
        <begin position="1"/>
        <end position="87"/>
    </location>
</feature>
<dbReference type="EMBL" id="JAINUG010000280">
    <property type="protein sequence ID" value="KAJ8384062.1"/>
    <property type="molecule type" value="Genomic_DNA"/>
</dbReference>
<dbReference type="Gene3D" id="2.30.30.940">
    <property type="match status" value="1"/>
</dbReference>
<evidence type="ECO:0000313" key="3">
    <source>
        <dbReference type="EMBL" id="KAJ8384062.1"/>
    </source>
</evidence>
<protein>
    <recommendedName>
        <fullName evidence="1">ATP-dependent DNA helicase</fullName>
        <ecNumber evidence="1">5.6.2.3</ecNumber>
    </recommendedName>
</protein>
<dbReference type="GO" id="GO:0000723">
    <property type="term" value="P:telomere maintenance"/>
    <property type="evidence" value="ECO:0007669"/>
    <property type="project" value="InterPro"/>
</dbReference>
<keyword evidence="1" id="KW-0547">Nucleotide-binding</keyword>
<dbReference type="PANTHER" id="PTHR47642:SF5">
    <property type="entry name" value="ATP-DEPENDENT DNA HELICASE"/>
    <property type="match status" value="1"/>
</dbReference>
<dbReference type="SUPFAM" id="SSF52540">
    <property type="entry name" value="P-loop containing nucleoside triphosphate hydrolases"/>
    <property type="match status" value="1"/>
</dbReference>
<comment type="cofactor">
    <cofactor evidence="1">
        <name>Mg(2+)</name>
        <dbReference type="ChEBI" id="CHEBI:18420"/>
    </cofactor>
</comment>
<comment type="catalytic activity">
    <reaction evidence="1">
        <text>ATP + H2O = ADP + phosphate + H(+)</text>
        <dbReference type="Rhea" id="RHEA:13065"/>
        <dbReference type="ChEBI" id="CHEBI:15377"/>
        <dbReference type="ChEBI" id="CHEBI:15378"/>
        <dbReference type="ChEBI" id="CHEBI:30616"/>
        <dbReference type="ChEBI" id="CHEBI:43474"/>
        <dbReference type="ChEBI" id="CHEBI:456216"/>
        <dbReference type="EC" id="5.6.2.3"/>
    </reaction>
</comment>
<evidence type="ECO:0000256" key="1">
    <source>
        <dbReference type="RuleBase" id="RU363044"/>
    </source>
</evidence>
<comment type="caution">
    <text evidence="3">The sequence shown here is derived from an EMBL/GenBank/DDBJ whole genome shotgun (WGS) entry which is preliminary data.</text>
</comment>
<keyword evidence="1" id="KW-0227">DNA damage</keyword>
<keyword evidence="1" id="KW-0233">DNA recombination</keyword>
<dbReference type="Pfam" id="PF05970">
    <property type="entry name" value="PIF1"/>
    <property type="match status" value="1"/>
</dbReference>
<organism evidence="3 4">
    <name type="scientific">Aldrovandia affinis</name>
    <dbReference type="NCBI Taxonomy" id="143900"/>
    <lineage>
        <taxon>Eukaryota</taxon>
        <taxon>Metazoa</taxon>
        <taxon>Chordata</taxon>
        <taxon>Craniata</taxon>
        <taxon>Vertebrata</taxon>
        <taxon>Euteleostomi</taxon>
        <taxon>Actinopterygii</taxon>
        <taxon>Neopterygii</taxon>
        <taxon>Teleostei</taxon>
        <taxon>Notacanthiformes</taxon>
        <taxon>Halosauridae</taxon>
        <taxon>Aldrovandia</taxon>
    </lineage>
</organism>
<evidence type="ECO:0000259" key="2">
    <source>
        <dbReference type="Pfam" id="PF05970"/>
    </source>
</evidence>
<keyword evidence="1" id="KW-0067">ATP-binding</keyword>
<dbReference type="InterPro" id="IPR010285">
    <property type="entry name" value="DNA_helicase_pif1-like_DEAD"/>
</dbReference>
<reference evidence="3" key="1">
    <citation type="journal article" date="2023" name="Science">
        <title>Genome structures resolve the early diversification of teleost fishes.</title>
        <authorList>
            <person name="Parey E."/>
            <person name="Louis A."/>
            <person name="Montfort J."/>
            <person name="Bouchez O."/>
            <person name="Roques C."/>
            <person name="Iampietro C."/>
            <person name="Lluch J."/>
            <person name="Castinel A."/>
            <person name="Donnadieu C."/>
            <person name="Desvignes T."/>
            <person name="Floi Bucao C."/>
            <person name="Jouanno E."/>
            <person name="Wen M."/>
            <person name="Mejri S."/>
            <person name="Dirks R."/>
            <person name="Jansen H."/>
            <person name="Henkel C."/>
            <person name="Chen W.J."/>
            <person name="Zahm M."/>
            <person name="Cabau C."/>
            <person name="Klopp C."/>
            <person name="Thompson A.W."/>
            <person name="Robinson-Rechavi M."/>
            <person name="Braasch I."/>
            <person name="Lecointre G."/>
            <person name="Bobe J."/>
            <person name="Postlethwait J.H."/>
            <person name="Berthelot C."/>
            <person name="Roest Crollius H."/>
            <person name="Guiguen Y."/>
        </authorList>
    </citation>
    <scope>NUCLEOTIDE SEQUENCE</scope>
    <source>
        <strain evidence="3">NC1722</strain>
    </source>
</reference>
<dbReference type="GO" id="GO:0006310">
    <property type="term" value="P:DNA recombination"/>
    <property type="evidence" value="ECO:0007669"/>
    <property type="project" value="UniProtKB-KW"/>
</dbReference>
<keyword evidence="1" id="KW-0347">Helicase</keyword>
<keyword evidence="1" id="KW-0378">Hydrolase</keyword>
<proteinExistence type="inferred from homology"/>
<dbReference type="GO" id="GO:0043139">
    <property type="term" value="F:5'-3' DNA helicase activity"/>
    <property type="evidence" value="ECO:0007669"/>
    <property type="project" value="UniProtKB-EC"/>
</dbReference>
<keyword evidence="1" id="KW-0234">DNA repair</keyword>
<sequence length="449" mass="50223">MVSKELFAYVHWRFQQINAGNMEPFGGMSVLAVGDFYQLPPIKAKQLCVCEGRVLDLWKDFHMVNLTEIMRQKDDHTFAKLLNRIRTKKTDPLSVDDMALLTQAVAEIKDCPLHALHIFATNKEVDAHNAVTVTALHLHVVNIPAEDYRKDPRTGGMVILTDLKGNNRDLPDNIQAAQGARVMVTRNLDIEDGIVNGTFGTIANIVPTTEYGPTTVKMIGLELDNPTGGQKFRKKIQEATDIIYLVNIERLEEKISKRGVVRRQFPMKLAFGCRAHKVQGMTMKSAVVCLKRVFESGMAYVALSRTTSLEGLRIIDFEENKIYADPNITNAMENMSHASTSFSTRPLLHFVKSAEHTGPTLTVVHHNAEGLPTHIEDLKSHHELRLADVLCKTETQLSGSFVSPKFQLEGYDMFARNRHVSYTDLVDMATEDGGAGAVFKQRPGDTFTM</sequence>